<proteinExistence type="predicted"/>
<reference evidence="2" key="1">
    <citation type="submission" date="2015-03" db="EMBL/GenBank/DDBJ databases">
        <title>Draft genome sequence of Mizugakiibacter sediminis skMP5.</title>
        <authorList>
            <person name="Watanabe T."/>
            <person name="Kojima H."/>
            <person name="Fukui M."/>
        </authorList>
    </citation>
    <scope>NUCLEOTIDE SEQUENCE</scope>
    <source>
        <strain evidence="2">SkMP5</strain>
    </source>
</reference>
<dbReference type="InterPro" id="IPR051200">
    <property type="entry name" value="Host-pathogen_enzymatic-act"/>
</dbReference>
<sequence>MRAGARAITAAAIAAFAAAALAWVAPRAADGYRVLHRYRLGGEGGWDYLTLDAAGRRLYVSHGDRVVVMDADSDRVLGTIGGLSGVHGVALAPALRRGWISDGRGDAVRVFDTATLEVTATLADVGGNPDAIVYDAPSARVLTFNGRSRDVTAIDAAGGKIVGRLALSGKPEFAVGDGRGRIYVNIEDKGHLAVLDPLRLRLLAEWPLRDCVDPTGLALDPLHRRLFSVCRNRRMVVTDAADGHAVAALPIGDGPDGVAFDAARGLVYSSNGASGTLTVVHQDDADHYRVVAEVPTQPSARTLALDPVSGNVYLSAATVVPADGARLQAMVPGSFVVLVVGRPVAR</sequence>
<keyword evidence="4" id="KW-1185">Reference proteome</keyword>
<dbReference type="OrthoDB" id="7187796at2"/>
<dbReference type="InterPro" id="IPR015943">
    <property type="entry name" value="WD40/YVTN_repeat-like_dom_sf"/>
</dbReference>
<dbReference type="PANTHER" id="PTHR47197:SF3">
    <property type="entry name" value="DIHYDRO-HEME D1 DEHYDROGENASE"/>
    <property type="match status" value="1"/>
</dbReference>
<feature type="chain" id="PRO_5007414616" evidence="1">
    <location>
        <begin position="23"/>
        <end position="346"/>
    </location>
</feature>
<evidence type="ECO:0000313" key="3">
    <source>
        <dbReference type="EMBL" id="GAP66062.1"/>
    </source>
</evidence>
<evidence type="ECO:0000256" key="1">
    <source>
        <dbReference type="SAM" id="SignalP"/>
    </source>
</evidence>
<dbReference type="Gene3D" id="2.130.10.10">
    <property type="entry name" value="YVTN repeat-like/Quinoprotein amine dehydrogenase"/>
    <property type="match status" value="2"/>
</dbReference>
<dbReference type="STRING" id="1475481.GCA_000953855_01382"/>
<protein>
    <submittedName>
        <fullName evidence="3">40-residue YVTN family beta-propeller repeat protein</fullName>
    </submittedName>
</protein>
<name>A0A0K8QNR8_9GAMM</name>
<dbReference type="RefSeq" id="WP_062536392.1">
    <property type="nucleotide sequence ID" value="NZ_DF970185.1"/>
</dbReference>
<dbReference type="AlphaFoldDB" id="A0A0K8QNR8"/>
<reference evidence="3" key="2">
    <citation type="submission" date="2015-08" db="EMBL/GenBank/DDBJ databases">
        <title>Complete DNA Sequence of Pseudomonas syringae pv. actinidiae, the Causal Agent of Kiwifruit Canker Disease.</title>
        <authorList>
            <person name="Rikkerink E.H.A."/>
            <person name="Fineran P.C."/>
        </authorList>
    </citation>
    <scope>NUCLEOTIDE SEQUENCE</scope>
    <source>
        <strain evidence="3">SkMP5</strain>
    </source>
</reference>
<dbReference type="EMBL" id="DF952383">
    <property type="protein sequence ID" value="GAN45731.1"/>
    <property type="molecule type" value="Genomic_DNA"/>
</dbReference>
<dbReference type="EMBL" id="DF970185">
    <property type="protein sequence ID" value="GAP66062.1"/>
    <property type="molecule type" value="Genomic_DNA"/>
</dbReference>
<dbReference type="HOGENOM" id="CLU_043515_0_0_6"/>
<dbReference type="PANTHER" id="PTHR47197">
    <property type="entry name" value="PROTEIN NIRF"/>
    <property type="match status" value="1"/>
</dbReference>
<feature type="signal peptide" evidence="1">
    <location>
        <begin position="1"/>
        <end position="22"/>
    </location>
</feature>
<dbReference type="Proteomes" id="UP000253740">
    <property type="component" value="Unassembled WGS sequence"/>
</dbReference>
<accession>A0A0K8QNR8</accession>
<gene>
    <name evidence="2" type="ORF">MBSD_2284</name>
    <name evidence="3" type="ORF">MBSD_n1364</name>
</gene>
<keyword evidence="1" id="KW-0732">Signal</keyword>
<dbReference type="SUPFAM" id="SSF51004">
    <property type="entry name" value="C-terminal (heme d1) domain of cytochrome cd1-nitrite reductase"/>
    <property type="match status" value="1"/>
</dbReference>
<evidence type="ECO:0000313" key="2">
    <source>
        <dbReference type="EMBL" id="GAN45731.1"/>
    </source>
</evidence>
<organism evidence="3">
    <name type="scientific">Mizugakiibacter sediminis</name>
    <dbReference type="NCBI Taxonomy" id="1475481"/>
    <lineage>
        <taxon>Bacteria</taxon>
        <taxon>Pseudomonadati</taxon>
        <taxon>Pseudomonadota</taxon>
        <taxon>Gammaproteobacteria</taxon>
        <taxon>Lysobacterales</taxon>
        <taxon>Rhodanobacteraceae</taxon>
        <taxon>Mizugakiibacter</taxon>
    </lineage>
</organism>
<evidence type="ECO:0000313" key="4">
    <source>
        <dbReference type="Proteomes" id="UP000253740"/>
    </source>
</evidence>
<dbReference type="InterPro" id="IPR011048">
    <property type="entry name" value="Haem_d1_sf"/>
</dbReference>